<dbReference type="InterPro" id="IPR051793">
    <property type="entry name" value="NADH:flavin_oxidoreductase"/>
</dbReference>
<evidence type="ECO:0000256" key="7">
    <source>
        <dbReference type="ARBA" id="ARBA00023002"/>
    </source>
</evidence>
<dbReference type="SUPFAM" id="SSF51971">
    <property type="entry name" value="Nucleotide-binding domain"/>
    <property type="match status" value="1"/>
</dbReference>
<keyword evidence="4" id="KW-0285">Flavoprotein</keyword>
<dbReference type="Gene3D" id="3.20.20.70">
    <property type="entry name" value="Aldolase class I"/>
    <property type="match status" value="1"/>
</dbReference>
<dbReference type="CDD" id="cd02930">
    <property type="entry name" value="DCR_FMN"/>
    <property type="match status" value="1"/>
</dbReference>
<keyword evidence="6" id="KW-0479">Metal-binding</keyword>
<gene>
    <name evidence="12" type="ORF">K3169_09755</name>
</gene>
<dbReference type="PRINTS" id="PR00411">
    <property type="entry name" value="PNDRDTASEI"/>
</dbReference>
<evidence type="ECO:0000313" key="13">
    <source>
        <dbReference type="Proteomes" id="UP001063228"/>
    </source>
</evidence>
<dbReference type="RefSeq" id="WP_263271253.1">
    <property type="nucleotide sequence ID" value="NZ_CP081201.1"/>
</dbReference>
<dbReference type="SUPFAM" id="SSF51395">
    <property type="entry name" value="FMN-linked oxidoreductases"/>
    <property type="match status" value="1"/>
</dbReference>
<evidence type="ECO:0000256" key="9">
    <source>
        <dbReference type="ARBA" id="ARBA00023014"/>
    </source>
</evidence>
<keyword evidence="7" id="KW-0560">Oxidoreductase</keyword>
<evidence type="ECO:0000256" key="4">
    <source>
        <dbReference type="ARBA" id="ARBA00022630"/>
    </source>
</evidence>
<evidence type="ECO:0000259" key="11">
    <source>
        <dbReference type="Pfam" id="PF07992"/>
    </source>
</evidence>
<dbReference type="Gene3D" id="3.50.50.60">
    <property type="entry name" value="FAD/NAD(P)-binding domain"/>
    <property type="match status" value="1"/>
</dbReference>
<proteinExistence type="inferred from homology"/>
<protein>
    <submittedName>
        <fullName evidence="12">NADPH-dependent 2,4-dienoyl-CoA reductase</fullName>
    </submittedName>
</protein>
<dbReference type="InterPro" id="IPR001155">
    <property type="entry name" value="OxRdtase_FMN_N"/>
</dbReference>
<keyword evidence="8" id="KW-0408">Iron</keyword>
<dbReference type="InterPro" id="IPR036188">
    <property type="entry name" value="FAD/NAD-bd_sf"/>
</dbReference>
<keyword evidence="5" id="KW-0288">FMN</keyword>
<sequence length="678" mass="72851">MVAAHYPHLLAPLDLGFTTLRNRTLMGSMHTGLEEKPGGFERMAAYFAERATGGVGLMVTGGIAPNEEGGVYTGAAKLTTIEEAEQHRVVTQAVHAAGGKICLQILHAGRYAYSKNQVAPSAIQAPINPFKPRELDEAGIEKQIVDFVTCSTLAQSAGYDGVEVMGSEGYFINQFLAAHTNHRTDRWGGSYENRMRLPVEIVRRVREAVGAEFIIIFRLSMLDLVEGGSTWEEIVQLAQAIEQAGATIINTGIGWHEARIPTIATKVPRAAFSKVTAKLRGSVGIPLITTNRINTPEIAEQILSEGDADMVSMARPFLADPEFVNKAAAGRADEINTCIGCNQACLDHTFGGKLTSCLVNPRACHETELNYIPTRQSKKIAVIGAGPAGLAASTVAAERGHHVTLFDSAAEIGGQFNIAKRVPGKEEFYETLRYFARKLQTTGVEVRLNTRVAVEDLLGAGFDEVILATGIAPRTPAIPGIDHPKVLSYLDVILQRKPVGQSVAVIGAGGIGFDVSEFLVHQGISTSMDRTAFWKEWGIDTALEARGGVAGIKPELHTPARQVFLLQRKASKVGDGLGKTTGWIHRTGLKNKQVQMLNSVEYLRIDDAGLHIRIGEGEEKVLPVDNIVICAGQDPLRELYDGLVEAGQSVHLIGGADVAAELDAKRAIDQGSRLAAGL</sequence>
<dbReference type="Pfam" id="PF07992">
    <property type="entry name" value="Pyr_redox_2"/>
    <property type="match status" value="1"/>
</dbReference>
<comment type="cofactor">
    <cofactor evidence="1">
        <name>FMN</name>
        <dbReference type="ChEBI" id="CHEBI:58210"/>
    </cofactor>
</comment>
<reference evidence="12" key="1">
    <citation type="submission" date="2021-08" db="EMBL/GenBank/DDBJ databases">
        <title>Complete genome sequence of Pseudomonas phytophila.</title>
        <authorList>
            <person name="Weir B.S."/>
            <person name="Templeton M.D."/>
            <person name="Arshed S."/>
            <person name="Andersen M.T."/>
            <person name="Jayaraman J."/>
        </authorList>
    </citation>
    <scope>NUCLEOTIDE SEQUENCE</scope>
    <source>
        <strain evidence="12">ICMP 23753</strain>
    </source>
</reference>
<dbReference type="EMBL" id="CP081201">
    <property type="protein sequence ID" value="UXZ98125.1"/>
    <property type="molecule type" value="Genomic_DNA"/>
</dbReference>
<evidence type="ECO:0000256" key="6">
    <source>
        <dbReference type="ARBA" id="ARBA00022723"/>
    </source>
</evidence>
<feature type="domain" description="FAD/NAD(P)-binding" evidence="11">
    <location>
        <begin position="379"/>
        <end position="644"/>
    </location>
</feature>
<dbReference type="SUPFAM" id="SSF51905">
    <property type="entry name" value="FAD/NAD(P)-binding domain"/>
    <property type="match status" value="1"/>
</dbReference>
<evidence type="ECO:0000313" key="12">
    <source>
        <dbReference type="EMBL" id="UXZ98125.1"/>
    </source>
</evidence>
<organism evidence="12 13">
    <name type="scientific">Pseudomonas phytophila</name>
    <dbReference type="NCBI Taxonomy" id="2867264"/>
    <lineage>
        <taxon>Bacteria</taxon>
        <taxon>Pseudomonadati</taxon>
        <taxon>Pseudomonadota</taxon>
        <taxon>Gammaproteobacteria</taxon>
        <taxon>Pseudomonadales</taxon>
        <taxon>Pseudomonadaceae</taxon>
        <taxon>Pseudomonas</taxon>
    </lineage>
</organism>
<dbReference type="PRINTS" id="PR00368">
    <property type="entry name" value="FADPNR"/>
</dbReference>
<dbReference type="InterPro" id="IPR023753">
    <property type="entry name" value="FAD/NAD-binding_dom"/>
</dbReference>
<dbReference type="Proteomes" id="UP001063228">
    <property type="component" value="Chromosome"/>
</dbReference>
<evidence type="ECO:0000256" key="8">
    <source>
        <dbReference type="ARBA" id="ARBA00023004"/>
    </source>
</evidence>
<evidence type="ECO:0000256" key="1">
    <source>
        <dbReference type="ARBA" id="ARBA00001917"/>
    </source>
</evidence>
<evidence type="ECO:0000256" key="2">
    <source>
        <dbReference type="ARBA" id="ARBA00001966"/>
    </source>
</evidence>
<dbReference type="InterPro" id="IPR013785">
    <property type="entry name" value="Aldolase_TIM"/>
</dbReference>
<dbReference type="PANTHER" id="PTHR42917:SF2">
    <property type="entry name" value="2,4-DIENOYL-COA REDUCTASE [(2E)-ENOYL-COA-PRODUCING]"/>
    <property type="match status" value="1"/>
</dbReference>
<evidence type="ECO:0000256" key="3">
    <source>
        <dbReference type="ARBA" id="ARBA00011048"/>
    </source>
</evidence>
<comment type="cofactor">
    <cofactor evidence="2">
        <name>[4Fe-4S] cluster</name>
        <dbReference type="ChEBI" id="CHEBI:49883"/>
    </cofactor>
</comment>
<dbReference type="Gene3D" id="3.40.50.720">
    <property type="entry name" value="NAD(P)-binding Rossmann-like Domain"/>
    <property type="match status" value="1"/>
</dbReference>
<evidence type="ECO:0000259" key="10">
    <source>
        <dbReference type="Pfam" id="PF00724"/>
    </source>
</evidence>
<evidence type="ECO:0000256" key="5">
    <source>
        <dbReference type="ARBA" id="ARBA00022643"/>
    </source>
</evidence>
<comment type="similarity">
    <text evidence="3">In the N-terminal section; belongs to the NADH:flavin oxidoreductase/NADH oxidase family.</text>
</comment>
<accession>A0ABY6FJL7</accession>
<keyword evidence="13" id="KW-1185">Reference proteome</keyword>
<dbReference type="PANTHER" id="PTHR42917">
    <property type="entry name" value="2,4-DIENOYL-COA REDUCTASE"/>
    <property type="match status" value="1"/>
</dbReference>
<keyword evidence="9" id="KW-0411">Iron-sulfur</keyword>
<dbReference type="Pfam" id="PF00724">
    <property type="entry name" value="Oxidored_FMN"/>
    <property type="match status" value="1"/>
</dbReference>
<feature type="domain" description="NADH:flavin oxidoreductase/NADH oxidase N-terminal" evidence="10">
    <location>
        <begin position="9"/>
        <end position="334"/>
    </location>
</feature>
<name>A0ABY6FJL7_9PSED</name>